<feature type="region of interest" description="Disordered" evidence="11">
    <location>
        <begin position="286"/>
        <end position="320"/>
    </location>
</feature>
<dbReference type="InterPro" id="IPR042576">
    <property type="entry name" value="TRAF3IP1_N_sf"/>
</dbReference>
<comment type="subcellular location">
    <subcellularLocation>
        <location evidence="2">Cytoplasm</location>
        <location evidence="2">Cytoskeleton</location>
        <location evidence="2">Cilium axoneme</location>
    </subcellularLocation>
    <subcellularLocation>
        <location evidence="1">Cytoplasm</location>
        <location evidence="1">Cytoskeleton</location>
        <location evidence="1">Cilium basal body</location>
    </subcellularLocation>
</comment>
<gene>
    <name evidence="14" type="primary">Cni-dyf-11</name>
    <name evidence="14" type="synonym">Cnig_chr_I.g489</name>
    <name evidence="14" type="ORF">B9Z55_000489</name>
</gene>
<evidence type="ECO:0000256" key="5">
    <source>
        <dbReference type="ARBA" id="ARBA00023054"/>
    </source>
</evidence>
<dbReference type="GO" id="GO:0005930">
    <property type="term" value="C:axoneme"/>
    <property type="evidence" value="ECO:0007669"/>
    <property type="project" value="UniProtKB-SubCell"/>
</dbReference>
<dbReference type="Pfam" id="PF17749">
    <property type="entry name" value="MIP-T3_C"/>
    <property type="match status" value="1"/>
</dbReference>
<dbReference type="GO" id="GO:0048513">
    <property type="term" value="P:animal organ development"/>
    <property type="evidence" value="ECO:0007669"/>
    <property type="project" value="UniProtKB-ARBA"/>
</dbReference>
<keyword evidence="15" id="KW-1185">Reference proteome</keyword>
<feature type="compositionally biased region" description="Basic and acidic residues" evidence="11">
    <location>
        <begin position="130"/>
        <end position="185"/>
    </location>
</feature>
<proteinExistence type="inferred from homology"/>
<dbReference type="InterPro" id="IPR040468">
    <property type="entry name" value="TRAF3IP1_N"/>
</dbReference>
<evidence type="ECO:0000256" key="10">
    <source>
        <dbReference type="SAM" id="Coils"/>
    </source>
</evidence>
<dbReference type="GO" id="GO:0042073">
    <property type="term" value="P:intraciliary transport"/>
    <property type="evidence" value="ECO:0007669"/>
    <property type="project" value="TreeGrafter"/>
</dbReference>
<keyword evidence="6" id="KW-0206">Cytoskeleton</keyword>
<evidence type="ECO:0000256" key="11">
    <source>
        <dbReference type="SAM" id="MobiDB-lite"/>
    </source>
</evidence>
<dbReference type="PANTHER" id="PTHR31363:SF0">
    <property type="entry name" value="TRAF3-INTERACTING PROTEIN 1"/>
    <property type="match status" value="1"/>
</dbReference>
<dbReference type="Pfam" id="PF10243">
    <property type="entry name" value="MIP-T3"/>
    <property type="match status" value="1"/>
</dbReference>
<evidence type="ECO:0000259" key="13">
    <source>
        <dbReference type="Pfam" id="PF17749"/>
    </source>
</evidence>
<keyword evidence="7" id="KW-0966">Cell projection</keyword>
<evidence type="ECO:0000313" key="14">
    <source>
        <dbReference type="EMBL" id="PIC55051.1"/>
    </source>
</evidence>
<dbReference type="OrthoDB" id="10258914at2759"/>
<evidence type="ECO:0000256" key="1">
    <source>
        <dbReference type="ARBA" id="ARBA00004120"/>
    </source>
</evidence>
<feature type="region of interest" description="Disordered" evidence="11">
    <location>
        <begin position="94"/>
        <end position="272"/>
    </location>
</feature>
<organism evidence="14 15">
    <name type="scientific">Caenorhabditis nigoni</name>
    <dbReference type="NCBI Taxonomy" id="1611254"/>
    <lineage>
        <taxon>Eukaryota</taxon>
        <taxon>Metazoa</taxon>
        <taxon>Ecdysozoa</taxon>
        <taxon>Nematoda</taxon>
        <taxon>Chromadorea</taxon>
        <taxon>Rhabditida</taxon>
        <taxon>Rhabditina</taxon>
        <taxon>Rhabditomorpha</taxon>
        <taxon>Rhabditoidea</taxon>
        <taxon>Rhabditidae</taxon>
        <taxon>Peloderinae</taxon>
        <taxon>Caenorhabditis</taxon>
    </lineage>
</organism>
<dbReference type="InterPro" id="IPR041476">
    <property type="entry name" value="TRAF3IP1_C"/>
</dbReference>
<name>A0A2G5VTN6_9PELO</name>
<feature type="domain" description="TRAF3-interacting protein 1 N-terminal" evidence="12">
    <location>
        <begin position="6"/>
        <end position="115"/>
    </location>
</feature>
<feature type="domain" description="TRAF3-interacting protein 1 C-terminal" evidence="13">
    <location>
        <begin position="373"/>
        <end position="517"/>
    </location>
</feature>
<dbReference type="GO" id="GO:0036064">
    <property type="term" value="C:ciliary basal body"/>
    <property type="evidence" value="ECO:0007669"/>
    <property type="project" value="TreeGrafter"/>
</dbReference>
<dbReference type="Gene3D" id="1.10.418.50">
    <property type="entry name" value="Microtubule-binding protein MIP-T3"/>
    <property type="match status" value="1"/>
</dbReference>
<protein>
    <recommendedName>
        <fullName evidence="9">TRAF3-interacting protein 1</fullName>
    </recommendedName>
</protein>
<reference evidence="15" key="1">
    <citation type="submission" date="2017-10" db="EMBL/GenBank/DDBJ databases">
        <title>Rapid genome shrinkage in a self-fertile nematode reveals novel sperm competition proteins.</title>
        <authorList>
            <person name="Yin D."/>
            <person name="Schwarz E.M."/>
            <person name="Thomas C.G."/>
            <person name="Felde R.L."/>
            <person name="Korf I.F."/>
            <person name="Cutter A.D."/>
            <person name="Schartner C.M."/>
            <person name="Ralston E.J."/>
            <person name="Meyer B.J."/>
            <person name="Haag E.S."/>
        </authorList>
    </citation>
    <scope>NUCLEOTIDE SEQUENCE [LARGE SCALE GENOMIC DNA]</scope>
    <source>
        <strain evidence="15">JU1422</strain>
    </source>
</reference>
<evidence type="ECO:0000256" key="2">
    <source>
        <dbReference type="ARBA" id="ARBA00004430"/>
    </source>
</evidence>
<evidence type="ECO:0000256" key="4">
    <source>
        <dbReference type="ARBA" id="ARBA00022794"/>
    </source>
</evidence>
<dbReference type="GO" id="GO:0048731">
    <property type="term" value="P:system development"/>
    <property type="evidence" value="ECO:0007669"/>
    <property type="project" value="UniProtKB-ARBA"/>
</dbReference>
<dbReference type="STRING" id="1611254.A0A2G5VTN6"/>
<feature type="coiled-coil region" evidence="10">
    <location>
        <begin position="408"/>
        <end position="502"/>
    </location>
</feature>
<dbReference type="GO" id="GO:0030992">
    <property type="term" value="C:intraciliary transport particle B"/>
    <property type="evidence" value="ECO:0007669"/>
    <property type="project" value="TreeGrafter"/>
</dbReference>
<comment type="similarity">
    <text evidence="8">Belongs to the TRAF3IP1 family.</text>
</comment>
<evidence type="ECO:0000256" key="9">
    <source>
        <dbReference type="ARBA" id="ARBA00070492"/>
    </source>
</evidence>
<dbReference type="GO" id="GO:0060271">
    <property type="term" value="P:cilium assembly"/>
    <property type="evidence" value="ECO:0007669"/>
    <property type="project" value="TreeGrafter"/>
</dbReference>
<dbReference type="GO" id="GO:0070507">
    <property type="term" value="P:regulation of microtubule cytoskeleton organization"/>
    <property type="evidence" value="ECO:0007669"/>
    <property type="project" value="TreeGrafter"/>
</dbReference>
<dbReference type="AlphaFoldDB" id="A0A2G5VTN6"/>
<keyword evidence="5 10" id="KW-0175">Coiled coil</keyword>
<evidence type="ECO:0000256" key="6">
    <source>
        <dbReference type="ARBA" id="ARBA00023212"/>
    </source>
</evidence>
<dbReference type="Proteomes" id="UP000230233">
    <property type="component" value="Chromosome I"/>
</dbReference>
<dbReference type="FunFam" id="1.10.418.50:FF:000001">
    <property type="entry name" value="TRAF3-interacting protein 1 isoform X1"/>
    <property type="match status" value="1"/>
</dbReference>
<accession>A0A2G5VTN6</accession>
<dbReference type="EMBL" id="PDUG01000001">
    <property type="protein sequence ID" value="PIC55051.1"/>
    <property type="molecule type" value="Genomic_DNA"/>
</dbReference>
<sequence length="517" mass="58426">MASTTMEKTKKVLEKIIEKPKITIALLERPPFKFIVDIVNNVIETTGYLKVRNDFSKEEIQSAGKDKDSKSAFLEKLIKILDDGSLKNVKASKIMSGMEPEETNKMLQILGNNAKKSGSESGSKKKKSSKKEEKKEDKKEVKEEEKKKEKSEKSEKSVEKPKKRSSRSENKENEKDEKKKKSSSKDRHKSSEKKEKKSSDDSKPKKSSKSEKSEKEKSEKVLVRQDSMITSNGDLNNHEELPDDGYDDKEDTLSIPVNEKSEEPVVVAEEETPPVLVKYTDMAIRPTTGAAGGRPMTSMGRPGTAASRPAPPKLKKKQIATMDATPQQQIELKSEIITDSAPILENAEDAFIMENEEDEMEKTPRIAADLINEEDRGALVQKIMETKAGIEDSGNTVDQMDEDSDKGITVEREKVRQLQEKLQDLTRSAYPLARLFDFANDDIDSMVKEMERWRSEQRKNEQEEQNKKSAGFGDSSRLYNIISNLQREIVEMKEELSKARGRVLNNGKKIGIFISNV</sequence>
<evidence type="ECO:0000256" key="7">
    <source>
        <dbReference type="ARBA" id="ARBA00023273"/>
    </source>
</evidence>
<evidence type="ECO:0000256" key="8">
    <source>
        <dbReference type="ARBA" id="ARBA00043971"/>
    </source>
</evidence>
<dbReference type="GO" id="GO:0008017">
    <property type="term" value="F:microtubule binding"/>
    <property type="evidence" value="ECO:0007669"/>
    <property type="project" value="InterPro"/>
</dbReference>
<evidence type="ECO:0000259" key="12">
    <source>
        <dbReference type="Pfam" id="PF10243"/>
    </source>
</evidence>
<evidence type="ECO:0000256" key="3">
    <source>
        <dbReference type="ARBA" id="ARBA00022490"/>
    </source>
</evidence>
<evidence type="ECO:0000313" key="15">
    <source>
        <dbReference type="Proteomes" id="UP000230233"/>
    </source>
</evidence>
<comment type="caution">
    <text evidence="14">The sequence shown here is derived from an EMBL/GenBank/DDBJ whole genome shotgun (WGS) entry which is preliminary data.</text>
</comment>
<dbReference type="InterPro" id="IPR018799">
    <property type="entry name" value="TRAF3IP1"/>
</dbReference>
<keyword evidence="4" id="KW-0970">Cilium biogenesis/degradation</keyword>
<feature type="compositionally biased region" description="Acidic residues" evidence="11">
    <location>
        <begin position="241"/>
        <end position="250"/>
    </location>
</feature>
<feature type="compositionally biased region" description="Basic and acidic residues" evidence="11">
    <location>
        <begin position="192"/>
        <end position="223"/>
    </location>
</feature>
<dbReference type="PANTHER" id="PTHR31363">
    <property type="entry name" value="TRAF3-INTERACTING PROTEIN 1"/>
    <property type="match status" value="1"/>
</dbReference>
<keyword evidence="3" id="KW-0963">Cytoplasm</keyword>